<proteinExistence type="predicted"/>
<gene>
    <name evidence="1" type="ORF">GCM10010096_29330</name>
</gene>
<dbReference type="EMBL" id="BMZN01000004">
    <property type="protein sequence ID" value="GHC54803.1"/>
    <property type="molecule type" value="Genomic_DNA"/>
</dbReference>
<dbReference type="AlphaFoldDB" id="A0A8H9IJA7"/>
<sequence>MQEFKVVSAEQAPDVTLRFYAALLWKYAVTRRELGKIDLGPYKSELQRVAFEGAPIPNFFDAVLMRLRLSPDDAGVFAYRAPKPDRKEGLNMYRVMVGGILAFVKVDQRPWATPLFRGIALSSATTTRALVVAAQNFEEFKISQDLAYGNSRVSAFLDKQDAYAAQNA</sequence>
<organism evidence="1 2">
    <name type="scientific">Alcaligenes pakistanensis</name>
    <dbReference type="NCBI Taxonomy" id="1482717"/>
    <lineage>
        <taxon>Bacteria</taxon>
        <taxon>Pseudomonadati</taxon>
        <taxon>Pseudomonadota</taxon>
        <taxon>Betaproteobacteria</taxon>
        <taxon>Burkholderiales</taxon>
        <taxon>Alcaligenaceae</taxon>
        <taxon>Alcaligenes</taxon>
    </lineage>
</organism>
<accession>A0A8H9IJA7</accession>
<name>A0A8H9IJA7_9BURK</name>
<dbReference type="RefSeq" id="WP_189393301.1">
    <property type="nucleotide sequence ID" value="NZ_BMZN01000004.1"/>
</dbReference>
<dbReference type="Proteomes" id="UP000608923">
    <property type="component" value="Unassembled WGS sequence"/>
</dbReference>
<keyword evidence="2" id="KW-1185">Reference proteome</keyword>
<evidence type="ECO:0000313" key="1">
    <source>
        <dbReference type="EMBL" id="GHC54803.1"/>
    </source>
</evidence>
<evidence type="ECO:0000313" key="2">
    <source>
        <dbReference type="Proteomes" id="UP000608923"/>
    </source>
</evidence>
<protein>
    <submittedName>
        <fullName evidence="1">Uncharacterized protein</fullName>
    </submittedName>
</protein>
<comment type="caution">
    <text evidence="1">The sequence shown here is derived from an EMBL/GenBank/DDBJ whole genome shotgun (WGS) entry which is preliminary data.</text>
</comment>
<reference evidence="2" key="1">
    <citation type="journal article" date="2019" name="Int. J. Syst. Evol. Microbiol.">
        <title>The Global Catalogue of Microorganisms (GCM) 10K type strain sequencing project: providing services to taxonomists for standard genome sequencing and annotation.</title>
        <authorList>
            <consortium name="The Broad Institute Genomics Platform"/>
            <consortium name="The Broad Institute Genome Sequencing Center for Infectious Disease"/>
            <person name="Wu L."/>
            <person name="Ma J."/>
        </authorList>
    </citation>
    <scope>NUCLEOTIDE SEQUENCE [LARGE SCALE GENOMIC DNA]</scope>
    <source>
        <strain evidence="2">KCTC 42083</strain>
    </source>
</reference>